<feature type="compositionally biased region" description="Gly residues" evidence="2">
    <location>
        <begin position="837"/>
        <end position="857"/>
    </location>
</feature>
<sequence>MRDADSEESCMNVICLTCALAISTVDATSQRALNSLQSSSPSKGKPALTPLQEAENPKHAKIMKQINKVNEDGSYTFGYEADDGSFRVETRSKDGVVKGKYGYVDANGELKVMEYTAGEKTDRHEDEPQVDDEAPRQVTQPRYVTRQSKAAPTIVLPSALQSRIDQASSAQTTSDKVTSPQEDDDEQGDKSEQEDDEPEGQKDVNNGQYFRAVTQGPQPSGAPPSLAGTPGPRYVPSHQLGGGQGQGGPQQFSYAPQQQPGFSTLPKQYAGQGQGSPPPQYQGFPPGYGPQTYVPQQGQGESPLSGQSLPSLYAGQFEDDDRYPYPQQGQGHPSLQGGGGRFPPGYSTRPQQGRGDGSPPNVQIQFRGSPPEDDERQGQQQYFPQQGQAQFAPQQEQGRQYVGFPPSRQQSYEGGRQLGGSPSDRYVPNVDLDGFSEDADEDGFVDDHPNSLSSNSKGGATAAQEKQGVAVKAVGDGRGQTPAGTYRPQILGPQGILQGGQVNNREQQFQQQQPGRSPFGGQQQGQLPPQLTDDQIQQLFAQQQGPYPGQQQQYLGGGGGGQFPGAFPGGQFQGQQQPGFPQQAFLRPGQSPQSRPSLQSQQGGGSFQQNPLLQGQYVLTSQQGGDSDDFSAGFPPQFLPQGGGQPGQGLPPQYFQQQQPQSQQRPLTNQADQFQGQGFPSSQGSQGLPPQFQGQGFSSQGGLPPQFQGQSGQAGGQNQGIQSSGFPFDFNPSFGNQGGFQSLPQGFQQGSFAPPGFQQGPPPQGFASQFQQGGPTSGDGFSPQGGSQGLSQQQLAAILQAQQQQGLGGPQQGGPQGFSPPQIQGFVPGRFPTQGQYLGGGGGGGAGLGGATSGGPTSGLQQSPSSSGQSVQLGGGVARPVQPASSSSSSSPSTGLFGGEERKLSSSTSSKGEAKSN</sequence>
<organism evidence="3 4">
    <name type="scientific">Folsomia candida</name>
    <name type="common">Springtail</name>
    <dbReference type="NCBI Taxonomy" id="158441"/>
    <lineage>
        <taxon>Eukaryota</taxon>
        <taxon>Metazoa</taxon>
        <taxon>Ecdysozoa</taxon>
        <taxon>Arthropoda</taxon>
        <taxon>Hexapoda</taxon>
        <taxon>Collembola</taxon>
        <taxon>Entomobryomorpha</taxon>
        <taxon>Isotomoidea</taxon>
        <taxon>Isotomidae</taxon>
        <taxon>Proisotominae</taxon>
        <taxon>Folsomia</taxon>
    </lineage>
</organism>
<feature type="compositionally biased region" description="Polar residues" evidence="2">
    <location>
        <begin position="159"/>
        <end position="180"/>
    </location>
</feature>
<evidence type="ECO:0000256" key="2">
    <source>
        <dbReference type="SAM" id="MobiDB-lite"/>
    </source>
</evidence>
<feature type="compositionally biased region" description="Low complexity" evidence="2">
    <location>
        <begin position="648"/>
        <end position="711"/>
    </location>
</feature>
<accession>A0A226E187</accession>
<feature type="compositionally biased region" description="Low complexity" evidence="2">
    <location>
        <begin position="744"/>
        <end position="805"/>
    </location>
</feature>
<dbReference type="AlphaFoldDB" id="A0A226E187"/>
<feature type="compositionally biased region" description="Polar residues" evidence="2">
    <location>
        <begin position="32"/>
        <end position="42"/>
    </location>
</feature>
<keyword evidence="4" id="KW-1185">Reference proteome</keyword>
<feature type="compositionally biased region" description="Low complexity" evidence="2">
    <location>
        <begin position="281"/>
        <end position="291"/>
    </location>
</feature>
<feature type="compositionally biased region" description="Basic and acidic residues" evidence="2">
    <location>
        <begin position="117"/>
        <end position="127"/>
    </location>
</feature>
<dbReference type="GO" id="GO:0062129">
    <property type="term" value="C:chitin-based extracellular matrix"/>
    <property type="evidence" value="ECO:0007669"/>
    <property type="project" value="TreeGrafter"/>
</dbReference>
<gene>
    <name evidence="3" type="ORF">Fcan01_14516</name>
</gene>
<feature type="region of interest" description="Disordered" evidence="2">
    <location>
        <begin position="114"/>
        <end position="917"/>
    </location>
</feature>
<dbReference type="OMA" id="MEYTAGE"/>
<evidence type="ECO:0000256" key="1">
    <source>
        <dbReference type="PROSITE-ProRule" id="PRU00497"/>
    </source>
</evidence>
<feature type="compositionally biased region" description="Polar residues" evidence="2">
    <location>
        <begin position="252"/>
        <end position="266"/>
    </location>
</feature>
<comment type="caution">
    <text evidence="3">The sequence shown here is derived from an EMBL/GenBank/DDBJ whole genome shotgun (WGS) entry which is preliminary data.</text>
</comment>
<feature type="compositionally biased region" description="Polar residues" evidence="2">
    <location>
        <begin position="137"/>
        <end position="150"/>
    </location>
</feature>
<feature type="compositionally biased region" description="Acidic residues" evidence="2">
    <location>
        <begin position="434"/>
        <end position="444"/>
    </location>
</feature>
<name>A0A226E187_FOLCA</name>
<feature type="compositionally biased region" description="Polar residues" evidence="2">
    <location>
        <begin position="293"/>
        <end position="310"/>
    </location>
</feature>
<reference evidence="3 4" key="1">
    <citation type="submission" date="2015-12" db="EMBL/GenBank/DDBJ databases">
        <title>The genome of Folsomia candida.</title>
        <authorList>
            <person name="Faddeeva A."/>
            <person name="Derks M.F."/>
            <person name="Anvar Y."/>
            <person name="Smit S."/>
            <person name="Van Straalen N."/>
            <person name="Roelofs D."/>
        </authorList>
    </citation>
    <scope>NUCLEOTIDE SEQUENCE [LARGE SCALE GENOMIC DNA]</scope>
    <source>
        <strain evidence="3 4">VU population</strain>
        <tissue evidence="3">Whole body</tissue>
    </source>
</reference>
<feature type="compositionally biased region" description="Gly residues" evidence="2">
    <location>
        <begin position="806"/>
        <end position="816"/>
    </location>
</feature>
<feature type="region of interest" description="Disordered" evidence="2">
    <location>
        <begin position="32"/>
        <end position="59"/>
    </location>
</feature>
<evidence type="ECO:0000313" key="4">
    <source>
        <dbReference type="Proteomes" id="UP000198287"/>
    </source>
</evidence>
<protein>
    <recommendedName>
        <fullName evidence="5">Cuticle protein 6</fullName>
    </recommendedName>
</protein>
<feature type="compositionally biased region" description="Gly residues" evidence="2">
    <location>
        <begin position="555"/>
        <end position="572"/>
    </location>
</feature>
<feature type="compositionally biased region" description="Acidic residues" evidence="2">
    <location>
        <begin position="181"/>
        <end position="198"/>
    </location>
</feature>
<feature type="compositionally biased region" description="Low complexity" evidence="2">
    <location>
        <begin position="573"/>
        <end position="611"/>
    </location>
</feature>
<proteinExistence type="predicted"/>
<dbReference type="InterPro" id="IPR050468">
    <property type="entry name" value="Cuticle_Struct_Prot"/>
</dbReference>
<dbReference type="GO" id="GO:0008010">
    <property type="term" value="F:structural constituent of chitin-based larval cuticle"/>
    <property type="evidence" value="ECO:0007669"/>
    <property type="project" value="TreeGrafter"/>
</dbReference>
<evidence type="ECO:0000313" key="3">
    <source>
        <dbReference type="EMBL" id="OXA50737.1"/>
    </source>
</evidence>
<dbReference type="OrthoDB" id="6631236at2759"/>
<evidence type="ECO:0008006" key="5">
    <source>
        <dbReference type="Google" id="ProtNLM"/>
    </source>
</evidence>
<dbReference type="PROSITE" id="PS51155">
    <property type="entry name" value="CHIT_BIND_RR_2"/>
    <property type="match status" value="1"/>
</dbReference>
<dbReference type="Pfam" id="PF00379">
    <property type="entry name" value="Chitin_bind_4"/>
    <property type="match status" value="1"/>
</dbReference>
<feature type="compositionally biased region" description="Polar residues" evidence="2">
    <location>
        <begin position="733"/>
        <end position="743"/>
    </location>
</feature>
<dbReference type="EMBL" id="LNIX01000008">
    <property type="protein sequence ID" value="OXA50737.1"/>
    <property type="molecule type" value="Genomic_DNA"/>
</dbReference>
<dbReference type="PANTHER" id="PTHR10380">
    <property type="entry name" value="CUTICLE PROTEIN"/>
    <property type="match status" value="1"/>
</dbReference>
<feature type="compositionally biased region" description="Low complexity" evidence="2">
    <location>
        <begin position="488"/>
        <end position="554"/>
    </location>
</feature>
<keyword evidence="1" id="KW-0193">Cuticle</keyword>
<feature type="compositionally biased region" description="Low complexity" evidence="2">
    <location>
        <begin position="858"/>
        <end position="872"/>
    </location>
</feature>
<dbReference type="Proteomes" id="UP000198287">
    <property type="component" value="Unassembled WGS sequence"/>
</dbReference>
<feature type="compositionally biased region" description="Low complexity" evidence="2">
    <location>
        <begin position="817"/>
        <end position="836"/>
    </location>
</feature>
<dbReference type="InterPro" id="IPR000618">
    <property type="entry name" value="Insect_cuticle"/>
</dbReference>
<feature type="compositionally biased region" description="Low complexity" evidence="2">
    <location>
        <begin position="378"/>
        <end position="400"/>
    </location>
</feature>